<protein>
    <submittedName>
        <fullName evidence="10">Major facilitator superfamily domain-containing protein</fullName>
    </submittedName>
</protein>
<feature type="domain" description="Major facilitator superfamily (MFS) profile" evidence="9">
    <location>
        <begin position="69"/>
        <end position="425"/>
    </location>
</feature>
<dbReference type="InterPro" id="IPR036259">
    <property type="entry name" value="MFS_trans_sf"/>
</dbReference>
<dbReference type="InterPro" id="IPR011701">
    <property type="entry name" value="MFS"/>
</dbReference>
<dbReference type="PANTHER" id="PTHR23514">
    <property type="entry name" value="BYPASS OF STOP CODON PROTEIN 6"/>
    <property type="match status" value="1"/>
</dbReference>
<evidence type="ECO:0000313" key="11">
    <source>
        <dbReference type="Proteomes" id="UP000320762"/>
    </source>
</evidence>
<dbReference type="Gene3D" id="1.20.1250.20">
    <property type="entry name" value="MFS general substrate transporter like domains"/>
    <property type="match status" value="2"/>
</dbReference>
<dbReference type="SUPFAM" id="SSF103473">
    <property type="entry name" value="MFS general substrate transporter"/>
    <property type="match status" value="1"/>
</dbReference>
<feature type="transmembrane region" description="Helical" evidence="8">
    <location>
        <begin position="195"/>
        <end position="213"/>
    </location>
</feature>
<keyword evidence="6 8" id="KW-0472">Membrane</keyword>
<evidence type="ECO:0000256" key="1">
    <source>
        <dbReference type="ARBA" id="ARBA00004127"/>
    </source>
</evidence>
<feature type="transmembrane region" description="Helical" evidence="8">
    <location>
        <begin position="135"/>
        <end position="155"/>
    </location>
</feature>
<dbReference type="InterPro" id="IPR020846">
    <property type="entry name" value="MFS_dom"/>
</dbReference>
<reference evidence="10 11" key="1">
    <citation type="journal article" date="2019" name="New Phytol.">
        <title>Comparative genomics reveals unique wood-decay strategies and fruiting body development in the Schizophyllaceae.</title>
        <authorList>
            <person name="Almasi E."/>
            <person name="Sahu N."/>
            <person name="Krizsan K."/>
            <person name="Balint B."/>
            <person name="Kovacs G.M."/>
            <person name="Kiss B."/>
            <person name="Cseklye J."/>
            <person name="Drula E."/>
            <person name="Henrissat B."/>
            <person name="Nagy I."/>
            <person name="Chovatia M."/>
            <person name="Adam C."/>
            <person name="LaButti K."/>
            <person name="Lipzen A."/>
            <person name="Riley R."/>
            <person name="Grigoriev I.V."/>
            <person name="Nagy L.G."/>
        </authorList>
    </citation>
    <scope>NUCLEOTIDE SEQUENCE [LARGE SCALE GENOMIC DNA]</scope>
    <source>
        <strain evidence="10 11">NL-1724</strain>
    </source>
</reference>
<dbReference type="Proteomes" id="UP000320762">
    <property type="component" value="Unassembled WGS sequence"/>
</dbReference>
<sequence length="425" mass="45787">MAMELEAIPLPPLDLRPNHVSTKTSVDKGDSEGAPSAAPAGSSHTVNISAPEPIVPEQTRKQVILDHLQFIAACWAIVLAGWNDGSTGPLLPRIQQVYDVSYTIVSLLFVCACVGFVVGALLNVPLSERLGYGKLMALGSAFQAIAYAIDAAALPFPVLCIGYAINGVGMAVLVAQSIGYVAFLKDKARMGILNAVYGLGALVAPLVSTQFAQMNRWSFHYLVSLGLAVICLVLQIVILRFKTFDECMTRIGRPIQQKGPSTDSNLKQIFRIRAVHVLSVFVLIYVGVEVTMGGWIVSYIIDERNGGPSSGYISSGFFGGLMIGRLLLLWVNEKVGEWLVIFIYSLLAIGLELVVWLVPSLIGNAVAISIVGVVLGPFFPIAMNQAARILPAWLLTPAIGWISGLGRRAALCFLSSRVRLRRVRV</sequence>
<feature type="transmembrane region" description="Helical" evidence="8">
    <location>
        <begin position="161"/>
        <end position="183"/>
    </location>
</feature>
<keyword evidence="4 8" id="KW-0812">Transmembrane</keyword>
<organism evidence="10 11">
    <name type="scientific">Schizophyllum amplum</name>
    <dbReference type="NCBI Taxonomy" id="97359"/>
    <lineage>
        <taxon>Eukaryota</taxon>
        <taxon>Fungi</taxon>
        <taxon>Dikarya</taxon>
        <taxon>Basidiomycota</taxon>
        <taxon>Agaricomycotina</taxon>
        <taxon>Agaricomycetes</taxon>
        <taxon>Agaricomycetidae</taxon>
        <taxon>Agaricales</taxon>
        <taxon>Schizophyllaceae</taxon>
        <taxon>Schizophyllum</taxon>
    </lineage>
</organism>
<dbReference type="GO" id="GO:0016020">
    <property type="term" value="C:membrane"/>
    <property type="evidence" value="ECO:0007669"/>
    <property type="project" value="TreeGrafter"/>
</dbReference>
<dbReference type="EMBL" id="VDMD01000008">
    <property type="protein sequence ID" value="TRM63905.1"/>
    <property type="molecule type" value="Genomic_DNA"/>
</dbReference>
<feature type="transmembrane region" description="Helical" evidence="8">
    <location>
        <begin position="364"/>
        <end position="383"/>
    </location>
</feature>
<feature type="region of interest" description="Disordered" evidence="7">
    <location>
        <begin position="13"/>
        <end position="49"/>
    </location>
</feature>
<accession>A0A550CGH7</accession>
<feature type="compositionally biased region" description="Low complexity" evidence="7">
    <location>
        <begin position="32"/>
        <end position="43"/>
    </location>
</feature>
<dbReference type="GO" id="GO:0022857">
    <property type="term" value="F:transmembrane transporter activity"/>
    <property type="evidence" value="ECO:0007669"/>
    <property type="project" value="InterPro"/>
</dbReference>
<feature type="transmembrane region" description="Helical" evidence="8">
    <location>
        <begin position="313"/>
        <end position="331"/>
    </location>
</feature>
<dbReference type="AlphaFoldDB" id="A0A550CGH7"/>
<evidence type="ECO:0000256" key="8">
    <source>
        <dbReference type="SAM" id="Phobius"/>
    </source>
</evidence>
<evidence type="ECO:0000256" key="7">
    <source>
        <dbReference type="SAM" id="MobiDB-lite"/>
    </source>
</evidence>
<evidence type="ECO:0000256" key="4">
    <source>
        <dbReference type="ARBA" id="ARBA00022692"/>
    </source>
</evidence>
<comment type="similarity">
    <text evidence="2">Belongs to the major facilitator superfamily.</text>
</comment>
<feature type="transmembrane region" description="Helical" evidence="8">
    <location>
        <begin position="277"/>
        <end position="301"/>
    </location>
</feature>
<evidence type="ECO:0000313" key="10">
    <source>
        <dbReference type="EMBL" id="TRM63905.1"/>
    </source>
</evidence>
<feature type="transmembrane region" description="Helical" evidence="8">
    <location>
        <begin position="338"/>
        <end position="358"/>
    </location>
</feature>
<dbReference type="Pfam" id="PF07690">
    <property type="entry name" value="MFS_1"/>
    <property type="match status" value="1"/>
</dbReference>
<evidence type="ECO:0000256" key="2">
    <source>
        <dbReference type="ARBA" id="ARBA00008335"/>
    </source>
</evidence>
<evidence type="ECO:0000256" key="5">
    <source>
        <dbReference type="ARBA" id="ARBA00022989"/>
    </source>
</evidence>
<evidence type="ECO:0000256" key="3">
    <source>
        <dbReference type="ARBA" id="ARBA00022448"/>
    </source>
</evidence>
<dbReference type="InterPro" id="IPR051788">
    <property type="entry name" value="MFS_Transporter"/>
</dbReference>
<keyword evidence="3" id="KW-0813">Transport</keyword>
<dbReference type="GO" id="GO:0012505">
    <property type="term" value="C:endomembrane system"/>
    <property type="evidence" value="ECO:0007669"/>
    <property type="project" value="UniProtKB-SubCell"/>
</dbReference>
<name>A0A550CGH7_9AGAR</name>
<dbReference type="PANTHER" id="PTHR23514:SF3">
    <property type="entry name" value="BYPASS OF STOP CODON PROTEIN 6"/>
    <property type="match status" value="1"/>
</dbReference>
<comment type="caution">
    <text evidence="10">The sequence shown here is derived from an EMBL/GenBank/DDBJ whole genome shotgun (WGS) entry which is preliminary data.</text>
</comment>
<keyword evidence="11" id="KW-1185">Reference proteome</keyword>
<keyword evidence="5 8" id="KW-1133">Transmembrane helix</keyword>
<dbReference type="OrthoDB" id="413079at2759"/>
<evidence type="ECO:0000259" key="9">
    <source>
        <dbReference type="PROSITE" id="PS50850"/>
    </source>
</evidence>
<dbReference type="PROSITE" id="PS50850">
    <property type="entry name" value="MFS"/>
    <property type="match status" value="1"/>
</dbReference>
<evidence type="ECO:0000256" key="6">
    <source>
        <dbReference type="ARBA" id="ARBA00023136"/>
    </source>
</evidence>
<gene>
    <name evidence="10" type="ORF">BD626DRAFT_629676</name>
</gene>
<proteinExistence type="inferred from homology"/>
<feature type="transmembrane region" description="Helical" evidence="8">
    <location>
        <begin position="219"/>
        <end position="241"/>
    </location>
</feature>
<comment type="subcellular location">
    <subcellularLocation>
        <location evidence="1">Endomembrane system</location>
        <topology evidence="1">Multi-pass membrane protein</topology>
    </subcellularLocation>
</comment>
<feature type="transmembrane region" description="Helical" evidence="8">
    <location>
        <begin position="102"/>
        <end position="123"/>
    </location>
</feature>